<dbReference type="Proteomes" id="UP000055045">
    <property type="component" value="Unassembled WGS sequence"/>
</dbReference>
<protein>
    <submittedName>
        <fullName evidence="2">Uncharacterized protein</fullName>
    </submittedName>
</protein>
<evidence type="ECO:0000256" key="1">
    <source>
        <dbReference type="SAM" id="MobiDB-lite"/>
    </source>
</evidence>
<dbReference type="AlphaFoldDB" id="A0A117NL03"/>
<proteinExistence type="predicted"/>
<sequence>MTSTTQDESNNPATESEISKNIRRGKKNKSRERRARRFDNPQIRKDFFEKAGGEPVLIPPPTSDRNLHPHSSGTHVQFSPRLPVPSD</sequence>
<gene>
    <name evidence="2" type="ORF">ACN42_g10260</name>
</gene>
<dbReference type="EMBL" id="LLXE01000418">
    <property type="protein sequence ID" value="KUM56932.1"/>
    <property type="molecule type" value="Genomic_DNA"/>
</dbReference>
<feature type="region of interest" description="Disordered" evidence="1">
    <location>
        <begin position="1"/>
        <end position="87"/>
    </location>
</feature>
<evidence type="ECO:0000313" key="3">
    <source>
        <dbReference type="Proteomes" id="UP000055045"/>
    </source>
</evidence>
<feature type="compositionally biased region" description="Basic and acidic residues" evidence="1">
    <location>
        <begin position="37"/>
        <end position="52"/>
    </location>
</feature>
<evidence type="ECO:0000313" key="2">
    <source>
        <dbReference type="EMBL" id="KUM56932.1"/>
    </source>
</evidence>
<accession>A0A117NL03</accession>
<organism evidence="2 3">
    <name type="scientific">Penicillium freii</name>
    <dbReference type="NCBI Taxonomy" id="48697"/>
    <lineage>
        <taxon>Eukaryota</taxon>
        <taxon>Fungi</taxon>
        <taxon>Dikarya</taxon>
        <taxon>Ascomycota</taxon>
        <taxon>Pezizomycotina</taxon>
        <taxon>Eurotiomycetes</taxon>
        <taxon>Eurotiomycetidae</taxon>
        <taxon>Eurotiales</taxon>
        <taxon>Aspergillaceae</taxon>
        <taxon>Penicillium</taxon>
    </lineage>
</organism>
<name>A0A117NL03_PENFR</name>
<feature type="compositionally biased region" description="Polar residues" evidence="1">
    <location>
        <begin position="1"/>
        <end position="16"/>
    </location>
</feature>
<keyword evidence="3" id="KW-1185">Reference proteome</keyword>
<comment type="caution">
    <text evidence="2">The sequence shown here is derived from an EMBL/GenBank/DDBJ whole genome shotgun (WGS) entry which is preliminary data.</text>
</comment>
<feature type="compositionally biased region" description="Basic residues" evidence="1">
    <location>
        <begin position="21"/>
        <end position="36"/>
    </location>
</feature>
<reference evidence="2 3" key="1">
    <citation type="submission" date="2015-10" db="EMBL/GenBank/DDBJ databases">
        <title>Genome sequencing of Penicillium freii.</title>
        <authorList>
            <person name="Nguyen H.D."/>
            <person name="Visagie C.M."/>
            <person name="Seifert K.A."/>
        </authorList>
    </citation>
    <scope>NUCLEOTIDE SEQUENCE [LARGE SCALE GENOMIC DNA]</scope>
    <source>
        <strain evidence="2 3">DAOM 242723</strain>
    </source>
</reference>